<dbReference type="GO" id="GO:0042597">
    <property type="term" value="C:periplasmic space"/>
    <property type="evidence" value="ECO:0007669"/>
    <property type="project" value="UniProtKB-ARBA"/>
</dbReference>
<gene>
    <name evidence="6" type="ORF">EOT04_00695</name>
</gene>
<dbReference type="PIRSF" id="PIRSF002741">
    <property type="entry name" value="MppA"/>
    <property type="match status" value="1"/>
</dbReference>
<evidence type="ECO:0000313" key="6">
    <source>
        <dbReference type="EMBL" id="RWZ79686.1"/>
    </source>
</evidence>
<keyword evidence="2" id="KW-0813">Transport</keyword>
<dbReference type="Gene3D" id="3.40.190.10">
    <property type="entry name" value="Periplasmic binding protein-like II"/>
    <property type="match status" value="1"/>
</dbReference>
<comment type="similarity">
    <text evidence="1">Belongs to the bacterial solute-binding protein 5 family.</text>
</comment>
<evidence type="ECO:0000256" key="2">
    <source>
        <dbReference type="ARBA" id="ARBA00022448"/>
    </source>
</evidence>
<evidence type="ECO:0000259" key="5">
    <source>
        <dbReference type="Pfam" id="PF00496"/>
    </source>
</evidence>
<dbReference type="SUPFAM" id="SSF53850">
    <property type="entry name" value="Periplasmic binding protein-like II"/>
    <property type="match status" value="1"/>
</dbReference>
<dbReference type="Proteomes" id="UP000289269">
    <property type="component" value="Unassembled WGS sequence"/>
</dbReference>
<dbReference type="EMBL" id="SCKW01000004">
    <property type="protein sequence ID" value="RWZ79686.1"/>
    <property type="molecule type" value="Genomic_DNA"/>
</dbReference>
<sequence length="598" mass="65862">MNQEPPQKPFGRFEKLRSAKYIRRRLRKIESATLRHAHMFIVRRWDNIRDVRRHSLVWLLLLGVLISSLALQLMVMQSAYQAPLPVAGGTYAEGVIGQFETLNPIFAASPAERAASKLAFAGLLGYDQTGAVTGDLAQSWSAEAGGKRFVVTLRPNLLWQDGKPLTAADVVFTIKSIQDPLARSPLQAAWQSISVKQLDERRVEFNLPAPFAPFPQLLTVGILPAHQYAGIKPADMRGADSAKLAVGSGPFSVSNLQLVDKNKGRLIIRFTANANYWRGAPMLDRFRLHVFKNREDLRRAFLSGEVNAVPDFSLQEIRQIESVKKINITEAPLNNVVMAIFRTDEGPLKDIKVRQALALAADRQAIVDGPLSGRVTALNIPLPRNLVPGLADLGQPGYNLAAAEQMLASAGWQRAADGKLANNGQPLRLNAVTVKSGDYPKVLEALAGQWAKLGVAVNISLVNPESVQQDVIAPRAYDVLLYEMSVGADPDVFAYWHSSQANAQGLNLANFRSAKTDDALDSARSRPETDLRVAKYRTFVEDWINSAPGVALYQARLHYVSNPDVTALTTTRPLVDSVDRYRNVLYWSVAKEPVNLTP</sequence>
<evidence type="ECO:0000256" key="1">
    <source>
        <dbReference type="ARBA" id="ARBA00005695"/>
    </source>
</evidence>
<dbReference type="Gene3D" id="3.10.105.10">
    <property type="entry name" value="Dipeptide-binding Protein, Domain 3"/>
    <property type="match status" value="1"/>
</dbReference>
<dbReference type="PANTHER" id="PTHR30290">
    <property type="entry name" value="PERIPLASMIC BINDING COMPONENT OF ABC TRANSPORTER"/>
    <property type="match status" value="1"/>
</dbReference>
<dbReference type="PANTHER" id="PTHR30290:SF9">
    <property type="entry name" value="OLIGOPEPTIDE-BINDING PROTEIN APPA"/>
    <property type="match status" value="1"/>
</dbReference>
<comment type="caution">
    <text evidence="6">The sequence shown here is derived from an EMBL/GenBank/DDBJ whole genome shotgun (WGS) entry which is preliminary data.</text>
</comment>
<dbReference type="InterPro" id="IPR030678">
    <property type="entry name" value="Peptide/Ni-bd"/>
</dbReference>
<protein>
    <submittedName>
        <fullName evidence="6">Peptide ABC transporter substrate-binding protein</fullName>
    </submittedName>
</protein>
<dbReference type="Pfam" id="PF00496">
    <property type="entry name" value="SBP_bac_5"/>
    <property type="match status" value="1"/>
</dbReference>
<dbReference type="GO" id="GO:1904680">
    <property type="term" value="F:peptide transmembrane transporter activity"/>
    <property type="evidence" value="ECO:0007669"/>
    <property type="project" value="TreeGrafter"/>
</dbReference>
<reference evidence="6" key="1">
    <citation type="submission" date="2019-01" db="EMBL/GenBank/DDBJ databases">
        <title>Genomic signatures and co-occurrence patterns of the ultra-small Saccharimodia (Patescibacteria phylum) suggest a symbiotic lifestyle.</title>
        <authorList>
            <person name="Lemos L."/>
            <person name="Medeiros J."/>
            <person name="Andreote F."/>
            <person name="Fernandes G."/>
            <person name="Varani A."/>
            <person name="Oliveira G."/>
            <person name="Pylro V."/>
        </authorList>
    </citation>
    <scope>NUCLEOTIDE SEQUENCE [LARGE SCALE GENOMIC DNA]</scope>
    <source>
        <strain evidence="6">AMD01</strain>
    </source>
</reference>
<keyword evidence="3" id="KW-0732">Signal</keyword>
<feature type="transmembrane region" description="Helical" evidence="4">
    <location>
        <begin position="56"/>
        <end position="75"/>
    </location>
</feature>
<organism evidence="6 7">
    <name type="scientific">Candidatus Chaera renei</name>
    <dbReference type="NCBI Taxonomy" id="2506947"/>
    <lineage>
        <taxon>Bacteria</taxon>
        <taxon>Candidatus Saccharimonadota</taxon>
        <taxon>Candidatus Saccharimonadia</taxon>
        <taxon>Candidatus Saccharimonadales</taxon>
        <taxon>Candidatus Saccharimonadaceae</taxon>
        <taxon>Candidatus Chaera</taxon>
    </lineage>
</organism>
<keyword evidence="4" id="KW-0472">Membrane</keyword>
<keyword evidence="7" id="KW-1185">Reference proteome</keyword>
<feature type="domain" description="Solute-binding protein family 5" evidence="5">
    <location>
        <begin position="132"/>
        <end position="503"/>
    </location>
</feature>
<dbReference type="Gene3D" id="3.90.76.10">
    <property type="entry name" value="Dipeptide-binding Protein, Domain 1"/>
    <property type="match status" value="1"/>
</dbReference>
<dbReference type="InterPro" id="IPR000914">
    <property type="entry name" value="SBP_5_dom"/>
</dbReference>
<evidence type="ECO:0000256" key="3">
    <source>
        <dbReference type="ARBA" id="ARBA00022729"/>
    </source>
</evidence>
<dbReference type="CDD" id="cd08513">
    <property type="entry name" value="PBP2_thermophilic_Hb8_like"/>
    <property type="match status" value="1"/>
</dbReference>
<evidence type="ECO:0000256" key="4">
    <source>
        <dbReference type="SAM" id="Phobius"/>
    </source>
</evidence>
<proteinExistence type="inferred from homology"/>
<keyword evidence="4" id="KW-1133">Transmembrane helix</keyword>
<name>A0A4Q0AJH0_9BACT</name>
<dbReference type="AlphaFoldDB" id="A0A4Q0AJH0"/>
<keyword evidence="4" id="KW-0812">Transmembrane</keyword>
<dbReference type="GO" id="GO:0043190">
    <property type="term" value="C:ATP-binding cassette (ABC) transporter complex"/>
    <property type="evidence" value="ECO:0007669"/>
    <property type="project" value="InterPro"/>
</dbReference>
<dbReference type="InterPro" id="IPR039424">
    <property type="entry name" value="SBP_5"/>
</dbReference>
<accession>A0A4Q0AJH0</accession>
<dbReference type="GO" id="GO:0015833">
    <property type="term" value="P:peptide transport"/>
    <property type="evidence" value="ECO:0007669"/>
    <property type="project" value="TreeGrafter"/>
</dbReference>
<evidence type="ECO:0000313" key="7">
    <source>
        <dbReference type="Proteomes" id="UP000289269"/>
    </source>
</evidence>